<dbReference type="EMBL" id="FZMO01000079">
    <property type="protein sequence ID" value="SNQ47083.1"/>
    <property type="molecule type" value="Genomic_DNA"/>
</dbReference>
<dbReference type="Proteomes" id="UP000234331">
    <property type="component" value="Unassembled WGS sequence"/>
</dbReference>
<reference evidence="1 2" key="1">
    <citation type="submission" date="2017-06" db="EMBL/GenBank/DDBJ databases">
        <authorList>
            <person name="Kim H.J."/>
            <person name="Triplett B.A."/>
        </authorList>
    </citation>
    <scope>NUCLEOTIDE SEQUENCE [LARGE SCALE GENOMIC DNA]</scope>
    <source>
        <strain evidence="1">FRACA_ARgP5</strain>
    </source>
</reference>
<proteinExistence type="predicted"/>
<evidence type="ECO:0000313" key="2">
    <source>
        <dbReference type="Proteomes" id="UP000234331"/>
    </source>
</evidence>
<evidence type="ECO:0000313" key="1">
    <source>
        <dbReference type="EMBL" id="SNQ47083.1"/>
    </source>
</evidence>
<keyword evidence="2" id="KW-1185">Reference proteome</keyword>
<dbReference type="RefSeq" id="WP_101830990.1">
    <property type="nucleotide sequence ID" value="NZ_FZMO01000079.1"/>
</dbReference>
<organism evidence="1 2">
    <name type="scientific">Frankia canadensis</name>
    <dbReference type="NCBI Taxonomy" id="1836972"/>
    <lineage>
        <taxon>Bacteria</taxon>
        <taxon>Bacillati</taxon>
        <taxon>Actinomycetota</taxon>
        <taxon>Actinomycetes</taxon>
        <taxon>Frankiales</taxon>
        <taxon>Frankiaceae</taxon>
        <taxon>Frankia</taxon>
    </lineage>
</organism>
<name>A0A2I2KN40_9ACTN</name>
<protein>
    <submittedName>
        <fullName evidence="1">Uncharacterized protein</fullName>
    </submittedName>
</protein>
<dbReference type="AlphaFoldDB" id="A0A2I2KN40"/>
<sequence length="136" mass="14680">MCIDLDADSPETDETENETVSVFEDIADALRGLSEWGELSENSIKIIQMMAAGAFTIFAALQDGDARDQGDTSRDAPRLAADECRTIAELFADFVDTCTVLRDDRSRRRHLLNGAAGLLATVSPLNVKTATLDTAA</sequence>
<gene>
    <name evidence="1" type="ORF">FRACA_170043</name>
</gene>
<accession>A0A2I2KN40</accession>